<organism evidence="1 2">
    <name type="scientific">Amanita muscaria (strain Koide BX008)</name>
    <dbReference type="NCBI Taxonomy" id="946122"/>
    <lineage>
        <taxon>Eukaryota</taxon>
        <taxon>Fungi</taxon>
        <taxon>Dikarya</taxon>
        <taxon>Basidiomycota</taxon>
        <taxon>Agaricomycotina</taxon>
        <taxon>Agaricomycetes</taxon>
        <taxon>Agaricomycetidae</taxon>
        <taxon>Agaricales</taxon>
        <taxon>Pluteineae</taxon>
        <taxon>Amanitaceae</taxon>
        <taxon>Amanita</taxon>
    </lineage>
</organism>
<proteinExistence type="predicted"/>
<evidence type="ECO:0000313" key="1">
    <source>
        <dbReference type="EMBL" id="KIL58848.1"/>
    </source>
</evidence>
<dbReference type="HOGENOM" id="CLU_1586047_0_0_1"/>
<name>A0A0C2WRC5_AMAMK</name>
<evidence type="ECO:0000313" key="2">
    <source>
        <dbReference type="Proteomes" id="UP000054549"/>
    </source>
</evidence>
<dbReference type="Proteomes" id="UP000054549">
    <property type="component" value="Unassembled WGS sequence"/>
</dbReference>
<protein>
    <submittedName>
        <fullName evidence="1">Uncharacterized protein</fullName>
    </submittedName>
</protein>
<gene>
    <name evidence="1" type="ORF">M378DRAFT_291888</name>
</gene>
<dbReference type="AlphaFoldDB" id="A0A0C2WRC5"/>
<reference evidence="1 2" key="1">
    <citation type="submission" date="2014-04" db="EMBL/GenBank/DDBJ databases">
        <title>Evolutionary Origins and Diversification of the Mycorrhizal Mutualists.</title>
        <authorList>
            <consortium name="DOE Joint Genome Institute"/>
            <consortium name="Mycorrhizal Genomics Consortium"/>
            <person name="Kohler A."/>
            <person name="Kuo A."/>
            <person name="Nagy L.G."/>
            <person name="Floudas D."/>
            <person name="Copeland A."/>
            <person name="Barry K.W."/>
            <person name="Cichocki N."/>
            <person name="Veneault-Fourrey C."/>
            <person name="LaButti K."/>
            <person name="Lindquist E.A."/>
            <person name="Lipzen A."/>
            <person name="Lundell T."/>
            <person name="Morin E."/>
            <person name="Murat C."/>
            <person name="Riley R."/>
            <person name="Ohm R."/>
            <person name="Sun H."/>
            <person name="Tunlid A."/>
            <person name="Henrissat B."/>
            <person name="Grigoriev I.V."/>
            <person name="Hibbett D.S."/>
            <person name="Martin F."/>
        </authorList>
    </citation>
    <scope>NUCLEOTIDE SEQUENCE [LARGE SCALE GENOMIC DNA]</scope>
    <source>
        <strain evidence="1 2">Koide BX008</strain>
    </source>
</reference>
<keyword evidence="2" id="KW-1185">Reference proteome</keyword>
<dbReference type="EMBL" id="KN818328">
    <property type="protein sequence ID" value="KIL58848.1"/>
    <property type="molecule type" value="Genomic_DNA"/>
</dbReference>
<dbReference type="InParanoid" id="A0A0C2WRC5"/>
<accession>A0A0C2WRC5</accession>
<sequence>MYGHEDNELSTFTYESNAFAFGVSLTRYCHIPSLYFPFVFIIDRRVLTVIRKRRSLPTVTMVQLKMQGGSIDSTSSNVTCHCMLTGAACVITVCPPYSCFRNHKSWVLHDTHSDPPRSQRNLHPYSFKLGEIIHAPVAFTVNFNRPDMSHVTSLFPASIYRRTAQPIR</sequence>